<dbReference type="Proteomes" id="UP000775213">
    <property type="component" value="Unassembled WGS sequence"/>
</dbReference>
<protein>
    <recommendedName>
        <fullName evidence="7">VASt domain-containing protein</fullName>
    </recommendedName>
</protein>
<name>A0AAV7HCF4_DENCH</name>
<organism evidence="8 9">
    <name type="scientific">Dendrobium chrysotoxum</name>
    <name type="common">Orchid</name>
    <dbReference type="NCBI Taxonomy" id="161865"/>
    <lineage>
        <taxon>Eukaryota</taxon>
        <taxon>Viridiplantae</taxon>
        <taxon>Streptophyta</taxon>
        <taxon>Embryophyta</taxon>
        <taxon>Tracheophyta</taxon>
        <taxon>Spermatophyta</taxon>
        <taxon>Magnoliopsida</taxon>
        <taxon>Liliopsida</taxon>
        <taxon>Asparagales</taxon>
        <taxon>Orchidaceae</taxon>
        <taxon>Epidendroideae</taxon>
        <taxon>Malaxideae</taxon>
        <taxon>Dendrobiinae</taxon>
        <taxon>Dendrobium</taxon>
    </lineage>
</organism>
<dbReference type="InterPro" id="IPR004182">
    <property type="entry name" value="GRAM"/>
</dbReference>
<comment type="caution">
    <text evidence="8">The sequence shown here is derived from an EMBL/GenBank/DDBJ whole genome shotgun (WGS) entry which is preliminary data.</text>
</comment>
<keyword evidence="3 6" id="KW-1133">Transmembrane helix</keyword>
<gene>
    <name evidence="8" type="ORF">IEQ34_006280</name>
</gene>
<dbReference type="PROSITE" id="PS51778">
    <property type="entry name" value="VAST"/>
    <property type="match status" value="1"/>
</dbReference>
<dbReference type="EMBL" id="JAGFBR010000006">
    <property type="protein sequence ID" value="KAH0466177.1"/>
    <property type="molecule type" value="Genomic_DNA"/>
</dbReference>
<evidence type="ECO:0000259" key="7">
    <source>
        <dbReference type="PROSITE" id="PS51778"/>
    </source>
</evidence>
<feature type="compositionally biased region" description="Polar residues" evidence="5">
    <location>
        <begin position="13"/>
        <end position="27"/>
    </location>
</feature>
<comment type="subcellular location">
    <subcellularLocation>
        <location evidence="1">Membrane</location>
        <topology evidence="1">Single-pass membrane protein</topology>
    </subcellularLocation>
</comment>
<dbReference type="CDD" id="cd13220">
    <property type="entry name" value="PH-GRAM_GRAMDC"/>
    <property type="match status" value="1"/>
</dbReference>
<dbReference type="GO" id="GO:0016020">
    <property type="term" value="C:membrane"/>
    <property type="evidence" value="ECO:0007669"/>
    <property type="project" value="UniProtKB-SubCell"/>
</dbReference>
<dbReference type="GO" id="GO:0043069">
    <property type="term" value="P:negative regulation of programmed cell death"/>
    <property type="evidence" value="ECO:0007669"/>
    <property type="project" value="TreeGrafter"/>
</dbReference>
<feature type="transmembrane region" description="Helical" evidence="6">
    <location>
        <begin position="655"/>
        <end position="679"/>
    </location>
</feature>
<dbReference type="SMART" id="SM00568">
    <property type="entry name" value="GRAM"/>
    <property type="match status" value="1"/>
</dbReference>
<sequence length="690" mass="79617">MAVAPPSRERMESSCSDVVQSARSTPSRAGKPEGDAASETSSVYSGENSEKKEADVLVFSARSEEYRLLFRLPSDEVLVQDFNCALQENILLQGHLYLFVHHICFYSNIFGFETKKTIPFHEVTCVRKAKTAAIFPNAIEIAAGGKKHFFGSFLSRDEAYKLIVDGWAQHACDDRFILDPQDLKTETSIEDIANAIAERERGSKQFSDDLSFSCRHQPNGKTDTSLLENNVEQSNNKEENTENNSGYFSLQCEDVDAPKVPENFTIVAQAKFPVCMEEFFNLFISDQAYNFVECFHKKCGDKDFQCSSWRRHEQFGYIRDLSFLHPVKIYLGAKYGRCQEAQKFRVYRKRQLVIETSQQVADVPYADYFLVEGLWDVQQNGSEENSCTIRVYSKVSFSKKTIFRGKIEQSTREECREVYGIWIQNAHELLKQKVGNQEGSLDIYTVQGSDVRSHISELEETSEVLPQATSADMQQTLHHPESFNSLIENAVQERSRWSHCGSSVIRETWVAFMSHLKHDSHLPLVLGIIGLVAMLILMQMSIIVLLTRVPEVHLVTQGSSIDELGNYRKENLEWFEKRFIFLKEEMAMVETRLEVMRHEHAILKMHLQNLERIFVMMQIVYRMSEQSVFLLAGQEWLMNRTTLRSSKKAVPNETLICDAFLLLFLIIFFILFIMLLYYLNKNYFFLFHNK</sequence>
<dbReference type="Pfam" id="PF02893">
    <property type="entry name" value="GRAM"/>
    <property type="match status" value="1"/>
</dbReference>
<dbReference type="AlphaFoldDB" id="A0AAV7HCF4"/>
<evidence type="ECO:0000256" key="6">
    <source>
        <dbReference type="SAM" id="Phobius"/>
    </source>
</evidence>
<dbReference type="Gene3D" id="2.30.29.30">
    <property type="entry name" value="Pleckstrin-homology domain (PH domain)/Phosphotyrosine-binding domain (PTB)"/>
    <property type="match status" value="1"/>
</dbReference>
<evidence type="ECO:0000313" key="8">
    <source>
        <dbReference type="EMBL" id="KAH0466177.1"/>
    </source>
</evidence>
<feature type="transmembrane region" description="Helical" evidence="6">
    <location>
        <begin position="522"/>
        <end position="546"/>
    </location>
</feature>
<evidence type="ECO:0000256" key="4">
    <source>
        <dbReference type="ARBA" id="ARBA00023136"/>
    </source>
</evidence>
<feature type="compositionally biased region" description="Polar residues" evidence="5">
    <location>
        <begin position="38"/>
        <end position="47"/>
    </location>
</feature>
<evidence type="ECO:0000256" key="1">
    <source>
        <dbReference type="ARBA" id="ARBA00004167"/>
    </source>
</evidence>
<dbReference type="InterPro" id="IPR031968">
    <property type="entry name" value="VASt"/>
</dbReference>
<dbReference type="Pfam" id="PF16016">
    <property type="entry name" value="VASt"/>
    <property type="match status" value="1"/>
</dbReference>
<dbReference type="PANTHER" id="PTHR47666">
    <property type="entry name" value="PROTEIN VASCULAR ASSOCIATED DEATH 1, CHLOROPLASTIC"/>
    <property type="match status" value="1"/>
</dbReference>
<proteinExistence type="predicted"/>
<keyword evidence="4 6" id="KW-0472">Membrane</keyword>
<accession>A0AAV7HCF4</accession>
<dbReference type="InterPro" id="IPR011993">
    <property type="entry name" value="PH-like_dom_sf"/>
</dbReference>
<feature type="domain" description="VASt" evidence="7">
    <location>
        <begin position="263"/>
        <end position="434"/>
    </location>
</feature>
<feature type="region of interest" description="Disordered" evidence="5">
    <location>
        <begin position="1"/>
        <end position="47"/>
    </location>
</feature>
<evidence type="ECO:0000256" key="5">
    <source>
        <dbReference type="SAM" id="MobiDB-lite"/>
    </source>
</evidence>
<reference evidence="8 9" key="1">
    <citation type="journal article" date="2021" name="Hortic Res">
        <title>Chromosome-scale assembly of the Dendrobium chrysotoxum genome enhances the understanding of orchid evolution.</title>
        <authorList>
            <person name="Zhang Y."/>
            <person name="Zhang G.Q."/>
            <person name="Zhang D."/>
            <person name="Liu X.D."/>
            <person name="Xu X.Y."/>
            <person name="Sun W.H."/>
            <person name="Yu X."/>
            <person name="Zhu X."/>
            <person name="Wang Z.W."/>
            <person name="Zhao X."/>
            <person name="Zhong W.Y."/>
            <person name="Chen H."/>
            <person name="Yin W.L."/>
            <person name="Huang T."/>
            <person name="Niu S.C."/>
            <person name="Liu Z.J."/>
        </authorList>
    </citation>
    <scope>NUCLEOTIDE SEQUENCE [LARGE SCALE GENOMIC DNA]</scope>
    <source>
        <strain evidence="8">Lindl</strain>
    </source>
</reference>
<evidence type="ECO:0000313" key="9">
    <source>
        <dbReference type="Proteomes" id="UP000775213"/>
    </source>
</evidence>
<keyword evidence="9" id="KW-1185">Reference proteome</keyword>
<dbReference type="PANTHER" id="PTHR47666:SF1">
    <property type="entry name" value="PROTEIN VASCULAR ASSOCIATED DEATH 1, CHLOROPLASTIC"/>
    <property type="match status" value="1"/>
</dbReference>
<dbReference type="FunFam" id="2.30.29.30:FF:000008">
    <property type="entry name" value="GRAM domain containing 1B"/>
    <property type="match status" value="1"/>
</dbReference>
<evidence type="ECO:0000256" key="3">
    <source>
        <dbReference type="ARBA" id="ARBA00022989"/>
    </source>
</evidence>
<evidence type="ECO:0000256" key="2">
    <source>
        <dbReference type="ARBA" id="ARBA00022692"/>
    </source>
</evidence>
<keyword evidence="2 6" id="KW-0812">Transmembrane</keyword>